<sequence>MELAALLCNHAEVQNNRLYVLGGGIDQSVIPAGQPGPWSVSLSLGLVIDVSWAETNRDHAVRIALLDADGNPVEVKTNSTDPQAFSIDLRFNLGRPSQLEAGTSQNVALAVNVPILAFDKLGSYTFAVSIDGTTLRRLPYRLVSQQSTPTQPDGPAGGGRILPSV</sequence>
<gene>
    <name evidence="2" type="ORF">MSTO_01520</name>
</gene>
<proteinExistence type="predicted"/>
<organism evidence="2 3">
    <name type="scientific">Mycobacterium stomatepiae</name>
    <dbReference type="NCBI Taxonomy" id="470076"/>
    <lineage>
        <taxon>Bacteria</taxon>
        <taxon>Bacillati</taxon>
        <taxon>Actinomycetota</taxon>
        <taxon>Actinomycetes</taxon>
        <taxon>Mycobacteriales</taxon>
        <taxon>Mycobacteriaceae</taxon>
        <taxon>Mycobacterium</taxon>
        <taxon>Mycobacterium simiae complex</taxon>
    </lineage>
</organism>
<evidence type="ECO:0000256" key="1">
    <source>
        <dbReference type="SAM" id="MobiDB-lite"/>
    </source>
</evidence>
<reference evidence="2 3" key="1">
    <citation type="journal article" date="2019" name="Emerg. Microbes Infect.">
        <title>Comprehensive subspecies identification of 175 nontuberculous mycobacteria species based on 7547 genomic profiles.</title>
        <authorList>
            <person name="Matsumoto Y."/>
            <person name="Kinjo T."/>
            <person name="Motooka D."/>
            <person name="Nabeya D."/>
            <person name="Jung N."/>
            <person name="Uechi K."/>
            <person name="Horii T."/>
            <person name="Iida T."/>
            <person name="Fujita J."/>
            <person name="Nakamura S."/>
        </authorList>
    </citation>
    <scope>NUCLEOTIDE SEQUENCE [LARGE SCALE GENOMIC DNA]</scope>
    <source>
        <strain evidence="2 3">JCM 17783</strain>
    </source>
</reference>
<dbReference type="Pfam" id="PF22091">
    <property type="entry name" value="DUF6941"/>
    <property type="match status" value="1"/>
</dbReference>
<dbReference type="Proteomes" id="UP000467130">
    <property type="component" value="Chromosome"/>
</dbReference>
<dbReference type="AlphaFoldDB" id="A0A7I7Q1T0"/>
<feature type="region of interest" description="Disordered" evidence="1">
    <location>
        <begin position="145"/>
        <end position="165"/>
    </location>
</feature>
<dbReference type="RefSeq" id="WP_163788110.1">
    <property type="nucleotide sequence ID" value="NZ_AP022587.1"/>
</dbReference>
<protein>
    <submittedName>
        <fullName evidence="2">Uncharacterized protein</fullName>
    </submittedName>
</protein>
<dbReference type="EMBL" id="AP022587">
    <property type="protein sequence ID" value="BBY19947.1"/>
    <property type="molecule type" value="Genomic_DNA"/>
</dbReference>
<evidence type="ECO:0000313" key="2">
    <source>
        <dbReference type="EMBL" id="BBY19947.1"/>
    </source>
</evidence>
<dbReference type="InterPro" id="IPR054221">
    <property type="entry name" value="DUF6941"/>
</dbReference>
<keyword evidence="3" id="KW-1185">Reference proteome</keyword>
<name>A0A7I7Q1T0_9MYCO</name>
<dbReference type="KEGG" id="msto:MSTO_01520"/>
<accession>A0A7I7Q1T0</accession>
<evidence type="ECO:0000313" key="3">
    <source>
        <dbReference type="Proteomes" id="UP000467130"/>
    </source>
</evidence>
<feature type="compositionally biased region" description="Gly residues" evidence="1">
    <location>
        <begin position="155"/>
        <end position="165"/>
    </location>
</feature>